<keyword evidence="1" id="KW-1133">Transmembrane helix</keyword>
<keyword evidence="1" id="KW-0472">Membrane</keyword>
<sequence length="441" mass="46457">MAGVITRAAAVPRAPVRLWRFARKFGRSTPGRLTGIAAGLVLLSIVVGLVTSTGVQGKSDEVRDLATSAEPLSVAAQDIYRALQDADATASSAFLAGGIEPAATRQQYLADIAQATSALTLEAGTQTAGNPLETLSSQLPIYTGLVETARANNRQGFPVGAAYLREASGLMRSTLLPAAEQLYKAENARLTAEQDTATTFPIGEVVLLLITFGLLFAVQWHLLRTTNRLINTGLLVASVAAAVALLWTSAAMTAVTLHLDSAERDGSDQVAVLVQARFAAVQARADETLTLVVRGNGQSYQTDYLTAANRLGGRDGNEGLLGQARAMTKDPAVRSMLDNAIQAQQAWLTVHRRIRDADNAGQYGQAVQDSIGTSASSSGTLFADLDKNLVSALDSARAAFNQEASAADASLTLLRPGLIVLAVVIGVASGLGIWERLREYW</sequence>
<dbReference type="EMBL" id="QUNO01000008">
    <property type="protein sequence ID" value="REH44856.1"/>
    <property type="molecule type" value="Genomic_DNA"/>
</dbReference>
<evidence type="ECO:0000313" key="3">
    <source>
        <dbReference type="Proteomes" id="UP000256269"/>
    </source>
</evidence>
<protein>
    <recommendedName>
        <fullName evidence="4">Secreted protein</fullName>
    </recommendedName>
</protein>
<evidence type="ECO:0000313" key="2">
    <source>
        <dbReference type="EMBL" id="REH44856.1"/>
    </source>
</evidence>
<dbReference type="AlphaFoldDB" id="A0A3E0HHM7"/>
<accession>A0A3E0HHM7</accession>
<proteinExistence type="predicted"/>
<name>A0A3E0HHM7_9PSEU</name>
<feature type="transmembrane region" description="Helical" evidence="1">
    <location>
        <begin position="205"/>
        <end position="223"/>
    </location>
</feature>
<dbReference type="RefSeq" id="WP_116176766.1">
    <property type="nucleotide sequence ID" value="NZ_CP144375.1"/>
</dbReference>
<keyword evidence="3" id="KW-1185">Reference proteome</keyword>
<feature type="transmembrane region" description="Helical" evidence="1">
    <location>
        <begin position="235"/>
        <end position="259"/>
    </location>
</feature>
<evidence type="ECO:0008006" key="4">
    <source>
        <dbReference type="Google" id="ProtNLM"/>
    </source>
</evidence>
<evidence type="ECO:0000256" key="1">
    <source>
        <dbReference type="SAM" id="Phobius"/>
    </source>
</evidence>
<dbReference type="Proteomes" id="UP000256269">
    <property type="component" value="Unassembled WGS sequence"/>
</dbReference>
<comment type="caution">
    <text evidence="2">The sequence shown here is derived from an EMBL/GenBank/DDBJ whole genome shotgun (WGS) entry which is preliminary data.</text>
</comment>
<feature type="transmembrane region" description="Helical" evidence="1">
    <location>
        <begin position="33"/>
        <end position="55"/>
    </location>
</feature>
<keyword evidence="1" id="KW-0812">Transmembrane</keyword>
<gene>
    <name evidence="2" type="ORF">BCF44_108337</name>
</gene>
<organism evidence="2 3">
    <name type="scientific">Kutzneria buriramensis</name>
    <dbReference type="NCBI Taxonomy" id="1045776"/>
    <lineage>
        <taxon>Bacteria</taxon>
        <taxon>Bacillati</taxon>
        <taxon>Actinomycetota</taxon>
        <taxon>Actinomycetes</taxon>
        <taxon>Pseudonocardiales</taxon>
        <taxon>Pseudonocardiaceae</taxon>
        <taxon>Kutzneria</taxon>
    </lineage>
</organism>
<dbReference type="OrthoDB" id="3218196at2"/>
<feature type="transmembrane region" description="Helical" evidence="1">
    <location>
        <begin position="413"/>
        <end position="434"/>
    </location>
</feature>
<reference evidence="2 3" key="1">
    <citation type="submission" date="2018-08" db="EMBL/GenBank/DDBJ databases">
        <title>Genomic Encyclopedia of Archaeal and Bacterial Type Strains, Phase II (KMG-II): from individual species to whole genera.</title>
        <authorList>
            <person name="Goeker M."/>
        </authorList>
    </citation>
    <scope>NUCLEOTIDE SEQUENCE [LARGE SCALE GENOMIC DNA]</scope>
    <source>
        <strain evidence="2 3">DSM 45791</strain>
    </source>
</reference>